<evidence type="ECO:0000256" key="3">
    <source>
        <dbReference type="ARBA" id="ARBA00022771"/>
    </source>
</evidence>
<evidence type="ECO:0000256" key="4">
    <source>
        <dbReference type="ARBA" id="ARBA00022833"/>
    </source>
</evidence>
<sequence length="285" mass="33213">MEIESLVQNMIEEVLRIESESKLLNSVTTDEDNETLASETQKISLENLRTLCLNSNVKVMLERNLNIKVNDEYNFSEESDCCSEEENMFKIKISEFNDQILTKIKKGVKSFKCNFCFKLHRSKWGTALHIAATHKRTSFDCDKKLRKLNCQNVKQKEVNEVWKQMWSKSVKDAKEKIICEFNDQIERKSVNGVTKYRCIICKKAFKSKFYATIHVASVHKKEKRFACELCNKTYASPDTLLLHVKTIHTNLSDFKCAQKEEERKTDIRKVIETKLSSTITAQMKI</sequence>
<organism evidence="7 8">
    <name type="scientific">Leptotrombidium deliense</name>
    <dbReference type="NCBI Taxonomy" id="299467"/>
    <lineage>
        <taxon>Eukaryota</taxon>
        <taxon>Metazoa</taxon>
        <taxon>Ecdysozoa</taxon>
        <taxon>Arthropoda</taxon>
        <taxon>Chelicerata</taxon>
        <taxon>Arachnida</taxon>
        <taxon>Acari</taxon>
        <taxon>Acariformes</taxon>
        <taxon>Trombidiformes</taxon>
        <taxon>Prostigmata</taxon>
        <taxon>Anystina</taxon>
        <taxon>Parasitengona</taxon>
        <taxon>Trombiculoidea</taxon>
        <taxon>Trombiculidae</taxon>
        <taxon>Leptotrombidium</taxon>
    </lineage>
</organism>
<dbReference type="Pfam" id="PF00096">
    <property type="entry name" value="zf-C2H2"/>
    <property type="match status" value="1"/>
</dbReference>
<evidence type="ECO:0000256" key="5">
    <source>
        <dbReference type="PROSITE-ProRule" id="PRU00042"/>
    </source>
</evidence>
<dbReference type="GO" id="GO:0008270">
    <property type="term" value="F:zinc ion binding"/>
    <property type="evidence" value="ECO:0007669"/>
    <property type="project" value="UniProtKB-KW"/>
</dbReference>
<keyword evidence="2" id="KW-0677">Repeat</keyword>
<evidence type="ECO:0000256" key="2">
    <source>
        <dbReference type="ARBA" id="ARBA00022737"/>
    </source>
</evidence>
<keyword evidence="3 5" id="KW-0863">Zinc-finger</keyword>
<dbReference type="Proteomes" id="UP000288716">
    <property type="component" value="Unassembled WGS sequence"/>
</dbReference>
<dbReference type="Gene3D" id="3.30.160.60">
    <property type="entry name" value="Classic Zinc Finger"/>
    <property type="match status" value="1"/>
</dbReference>
<reference evidence="7 8" key="1">
    <citation type="journal article" date="2018" name="Gigascience">
        <title>Genomes of trombidid mites reveal novel predicted allergens and laterally-transferred genes associated with secondary metabolism.</title>
        <authorList>
            <person name="Dong X."/>
            <person name="Chaisiri K."/>
            <person name="Xia D."/>
            <person name="Armstrong S.D."/>
            <person name="Fang Y."/>
            <person name="Donnelly M.J."/>
            <person name="Kadowaki T."/>
            <person name="McGarry J.W."/>
            <person name="Darby A.C."/>
            <person name="Makepeace B.L."/>
        </authorList>
    </citation>
    <scope>NUCLEOTIDE SEQUENCE [LARGE SCALE GENOMIC DNA]</scope>
    <source>
        <strain evidence="7">UoL-UT</strain>
    </source>
</reference>
<feature type="domain" description="C2H2-type" evidence="6">
    <location>
        <begin position="225"/>
        <end position="253"/>
    </location>
</feature>
<keyword evidence="8" id="KW-1185">Reference proteome</keyword>
<comment type="caution">
    <text evidence="7">The sequence shown here is derived from an EMBL/GenBank/DDBJ whole genome shotgun (WGS) entry which is preliminary data.</text>
</comment>
<dbReference type="PANTHER" id="PTHR24379:SF121">
    <property type="entry name" value="C2H2-TYPE DOMAIN-CONTAINING PROTEIN"/>
    <property type="match status" value="1"/>
</dbReference>
<evidence type="ECO:0000256" key="1">
    <source>
        <dbReference type="ARBA" id="ARBA00022723"/>
    </source>
</evidence>
<dbReference type="SMART" id="SM00355">
    <property type="entry name" value="ZnF_C2H2"/>
    <property type="match status" value="3"/>
</dbReference>
<feature type="domain" description="C2H2-type" evidence="6">
    <location>
        <begin position="196"/>
        <end position="224"/>
    </location>
</feature>
<accession>A0A443S0S1</accession>
<keyword evidence="4" id="KW-0862">Zinc</keyword>
<dbReference type="VEuPathDB" id="VectorBase:LDEU010946"/>
<dbReference type="PROSITE" id="PS50157">
    <property type="entry name" value="ZINC_FINGER_C2H2_2"/>
    <property type="match status" value="2"/>
</dbReference>
<dbReference type="STRING" id="299467.A0A443S0S1"/>
<keyword evidence="1" id="KW-0479">Metal-binding</keyword>
<protein>
    <submittedName>
        <fullName evidence="7">Zinc finger protein 99-like protein</fullName>
    </submittedName>
</protein>
<evidence type="ECO:0000313" key="7">
    <source>
        <dbReference type="EMBL" id="RWS21094.1"/>
    </source>
</evidence>
<dbReference type="SUPFAM" id="SSF57667">
    <property type="entry name" value="beta-beta-alpha zinc fingers"/>
    <property type="match status" value="1"/>
</dbReference>
<dbReference type="OrthoDB" id="8922241at2759"/>
<dbReference type="EMBL" id="NCKV01013726">
    <property type="protein sequence ID" value="RWS21094.1"/>
    <property type="molecule type" value="Genomic_DNA"/>
</dbReference>
<evidence type="ECO:0000313" key="8">
    <source>
        <dbReference type="Proteomes" id="UP000288716"/>
    </source>
</evidence>
<gene>
    <name evidence="7" type="ORF">B4U80_14183</name>
</gene>
<dbReference type="InterPro" id="IPR036236">
    <property type="entry name" value="Znf_C2H2_sf"/>
</dbReference>
<evidence type="ECO:0000259" key="6">
    <source>
        <dbReference type="PROSITE" id="PS50157"/>
    </source>
</evidence>
<name>A0A443S0S1_9ACAR</name>
<dbReference type="InterPro" id="IPR013087">
    <property type="entry name" value="Znf_C2H2_type"/>
</dbReference>
<proteinExistence type="predicted"/>
<dbReference type="AlphaFoldDB" id="A0A443S0S1"/>
<dbReference type="PROSITE" id="PS00028">
    <property type="entry name" value="ZINC_FINGER_C2H2_1"/>
    <property type="match status" value="2"/>
</dbReference>
<dbReference type="PANTHER" id="PTHR24379">
    <property type="entry name" value="KRAB AND ZINC FINGER DOMAIN-CONTAINING"/>
    <property type="match status" value="1"/>
</dbReference>